<proteinExistence type="predicted"/>
<evidence type="ECO:0000313" key="3">
    <source>
        <dbReference type="Proteomes" id="UP000001369"/>
    </source>
</evidence>
<dbReference type="AlphaFoldDB" id="C1DX16"/>
<organism evidence="2 3">
    <name type="scientific">Sulfurihydrogenibium azorense (strain DSM 15241 / OCM 825 / Az-Fu1)</name>
    <dbReference type="NCBI Taxonomy" id="204536"/>
    <lineage>
        <taxon>Bacteria</taxon>
        <taxon>Pseudomonadati</taxon>
        <taxon>Aquificota</taxon>
        <taxon>Aquificia</taxon>
        <taxon>Aquificales</taxon>
        <taxon>Hydrogenothermaceae</taxon>
        <taxon>Sulfurihydrogenibium</taxon>
    </lineage>
</organism>
<dbReference type="HOGENOM" id="CLU_214539_0_0_0"/>
<sequence length="50" mass="5780">MENLDLVKLVIVLIVSFVIMKMVGFAIRMIVKILVLIGIAYFIFQYFVSK</sequence>
<name>C1DX16_SULAA</name>
<keyword evidence="1" id="KW-1133">Transmembrane helix</keyword>
<dbReference type="Proteomes" id="UP000001369">
    <property type="component" value="Chromosome"/>
</dbReference>
<dbReference type="KEGG" id="saf:SULAZ_1695"/>
<reference evidence="2 3" key="1">
    <citation type="journal article" date="2009" name="J. Bacteriol.">
        <title>Complete and draft genome sequences of six members of the Aquificales.</title>
        <authorList>
            <person name="Reysenbach A.L."/>
            <person name="Hamamura N."/>
            <person name="Podar M."/>
            <person name="Griffiths E."/>
            <person name="Ferreira S."/>
            <person name="Hochstein R."/>
            <person name="Heidelberg J."/>
            <person name="Johnson J."/>
            <person name="Mead D."/>
            <person name="Pohorille A."/>
            <person name="Sarmiento M."/>
            <person name="Schweighofer K."/>
            <person name="Seshadri R."/>
            <person name="Voytek M.A."/>
        </authorList>
    </citation>
    <scope>NUCLEOTIDE SEQUENCE [LARGE SCALE GENOMIC DNA]</scope>
    <source>
        <strain evidence="3">Az-Fu1 / DSM 15241 / OCM 825</strain>
    </source>
</reference>
<dbReference type="EMBL" id="CP001229">
    <property type="protein sequence ID" value="ACN99134.1"/>
    <property type="molecule type" value="Genomic_DNA"/>
</dbReference>
<protein>
    <submittedName>
        <fullName evidence="2">Uncharacterized protein</fullName>
    </submittedName>
</protein>
<keyword evidence="3" id="KW-1185">Reference proteome</keyword>
<dbReference type="RefSeq" id="WP_012674453.1">
    <property type="nucleotide sequence ID" value="NC_012438.1"/>
</dbReference>
<evidence type="ECO:0000313" key="2">
    <source>
        <dbReference type="EMBL" id="ACN99134.1"/>
    </source>
</evidence>
<accession>C1DX16</accession>
<feature type="transmembrane region" description="Helical" evidence="1">
    <location>
        <begin position="30"/>
        <end position="48"/>
    </location>
</feature>
<gene>
    <name evidence="2" type="ordered locus">SULAZ_1695</name>
</gene>
<keyword evidence="1" id="KW-0812">Transmembrane</keyword>
<dbReference type="STRING" id="204536.SULAZ_1695"/>
<evidence type="ECO:0000256" key="1">
    <source>
        <dbReference type="SAM" id="Phobius"/>
    </source>
</evidence>
<feature type="transmembrane region" description="Helical" evidence="1">
    <location>
        <begin position="6"/>
        <end position="23"/>
    </location>
</feature>
<keyword evidence="1" id="KW-0472">Membrane</keyword>